<proteinExistence type="predicted"/>
<name>A0AAX1ZYQ0_9BACL</name>
<protein>
    <recommendedName>
        <fullName evidence="1">Reverse transcriptase domain-containing protein</fullName>
    </recommendedName>
</protein>
<dbReference type="Gene3D" id="3.30.70.270">
    <property type="match status" value="1"/>
</dbReference>
<dbReference type="InterPro" id="IPR043502">
    <property type="entry name" value="DNA/RNA_pol_sf"/>
</dbReference>
<dbReference type="AlphaFoldDB" id="A0AAX1ZYQ0"/>
<evidence type="ECO:0000313" key="2">
    <source>
        <dbReference type="EMBL" id="RWU04784.1"/>
    </source>
</evidence>
<sequence length="61" mass="6920">MKEGDEWKTALITSNGLYEAVVMYFGFCNAPSTFQHMMNAILGDLIREGKVIVYLDDILVF</sequence>
<evidence type="ECO:0000259" key="1">
    <source>
        <dbReference type="Pfam" id="PF00078"/>
    </source>
</evidence>
<accession>A0AAX1ZYQ0</accession>
<dbReference type="Pfam" id="PF00078">
    <property type="entry name" value="RVT_1"/>
    <property type="match status" value="1"/>
</dbReference>
<dbReference type="PANTHER" id="PTHR24559">
    <property type="entry name" value="TRANSPOSON TY3-I GAG-POL POLYPROTEIN"/>
    <property type="match status" value="1"/>
</dbReference>
<dbReference type="InterPro" id="IPR000477">
    <property type="entry name" value="RT_dom"/>
</dbReference>
<dbReference type="Gene3D" id="3.10.10.10">
    <property type="entry name" value="HIV Type 1 Reverse Transcriptase, subunit A, domain 1"/>
    <property type="match status" value="1"/>
</dbReference>
<comment type="caution">
    <text evidence="2">The sequence shown here is derived from an EMBL/GenBank/DDBJ whole genome shotgun (WGS) entry which is preliminary data.</text>
</comment>
<dbReference type="Proteomes" id="UP000286434">
    <property type="component" value="Unassembled WGS sequence"/>
</dbReference>
<dbReference type="InterPro" id="IPR053134">
    <property type="entry name" value="RNA-dir_DNA_polymerase"/>
</dbReference>
<dbReference type="InterPro" id="IPR043128">
    <property type="entry name" value="Rev_trsase/Diguanyl_cyclase"/>
</dbReference>
<dbReference type="EMBL" id="SBBW01000171">
    <property type="protein sequence ID" value="RWU04784.1"/>
    <property type="molecule type" value="Genomic_DNA"/>
</dbReference>
<feature type="domain" description="Reverse transcriptase" evidence="1">
    <location>
        <begin position="3"/>
        <end position="61"/>
    </location>
</feature>
<evidence type="ECO:0000313" key="3">
    <source>
        <dbReference type="Proteomes" id="UP000286434"/>
    </source>
</evidence>
<reference evidence="2 3" key="1">
    <citation type="submission" date="2019-01" db="EMBL/GenBank/DDBJ databases">
        <title>Anoxybacillus flavithermus in powdered infant formula.</title>
        <authorList>
            <person name="Rhee M.S."/>
            <person name="Choi I.-G."/>
            <person name="Cho T.J."/>
            <person name="Park B."/>
        </authorList>
    </citation>
    <scope>NUCLEOTIDE SEQUENCE [LARGE SCALE GENOMIC DNA]</scope>
    <source>
        <strain evidence="2 3">FHS-PPAM212</strain>
    </source>
</reference>
<gene>
    <name evidence="2" type="ORF">EA138_14315</name>
</gene>
<dbReference type="PANTHER" id="PTHR24559:SF444">
    <property type="entry name" value="REVERSE TRANSCRIPTASE DOMAIN-CONTAINING PROTEIN"/>
    <property type="match status" value="1"/>
</dbReference>
<organism evidence="2 3">
    <name type="scientific">Anoxybacillus flavithermus</name>
    <dbReference type="NCBI Taxonomy" id="33934"/>
    <lineage>
        <taxon>Bacteria</taxon>
        <taxon>Bacillati</taxon>
        <taxon>Bacillota</taxon>
        <taxon>Bacilli</taxon>
        <taxon>Bacillales</taxon>
        <taxon>Anoxybacillaceae</taxon>
        <taxon>Anoxybacillus</taxon>
    </lineage>
</organism>
<dbReference type="SUPFAM" id="SSF56672">
    <property type="entry name" value="DNA/RNA polymerases"/>
    <property type="match status" value="1"/>
</dbReference>